<evidence type="ECO:0000259" key="12">
    <source>
        <dbReference type="Pfam" id="PF00487"/>
    </source>
</evidence>
<feature type="transmembrane region" description="Helical" evidence="11">
    <location>
        <begin position="60"/>
        <end position="78"/>
    </location>
</feature>
<evidence type="ECO:0000256" key="7">
    <source>
        <dbReference type="ARBA" id="ARBA00023004"/>
    </source>
</evidence>
<dbReference type="PRINTS" id="PR00075">
    <property type="entry name" value="FACDDSATRASE"/>
</dbReference>
<dbReference type="GO" id="GO:0004768">
    <property type="term" value="F:stearoyl-CoA 9-desaturase activity"/>
    <property type="evidence" value="ECO:0007669"/>
    <property type="project" value="UniProtKB-EC"/>
</dbReference>
<feature type="domain" description="Fatty acid desaturase" evidence="12">
    <location>
        <begin position="61"/>
        <end position="285"/>
    </location>
</feature>
<evidence type="ECO:0000256" key="8">
    <source>
        <dbReference type="ARBA" id="ARBA00023098"/>
    </source>
</evidence>
<keyword evidence="9 11" id="KW-0472">Membrane</keyword>
<evidence type="ECO:0000256" key="11">
    <source>
        <dbReference type="SAM" id="Phobius"/>
    </source>
</evidence>
<comment type="subcellular location">
    <subcellularLocation>
        <location evidence="1">Membrane</location>
        <topology evidence="1">Multi-pass membrane protein</topology>
    </subcellularLocation>
</comment>
<evidence type="ECO:0000256" key="9">
    <source>
        <dbReference type="ARBA" id="ARBA00023136"/>
    </source>
</evidence>
<evidence type="ECO:0000256" key="5">
    <source>
        <dbReference type="ARBA" id="ARBA00022989"/>
    </source>
</evidence>
<name>A0A840IAC6_9ACTN</name>
<feature type="transmembrane region" description="Helical" evidence="11">
    <location>
        <begin position="213"/>
        <end position="232"/>
    </location>
</feature>
<keyword evidence="3 11" id="KW-0812">Transmembrane</keyword>
<dbReference type="RefSeq" id="WP_183340375.1">
    <property type="nucleotide sequence ID" value="NZ_JACHNU010000001.1"/>
</dbReference>
<dbReference type="Proteomes" id="UP000585272">
    <property type="component" value="Unassembled WGS sequence"/>
</dbReference>
<proteinExistence type="inferred from homology"/>
<feature type="transmembrane region" description="Helical" evidence="11">
    <location>
        <begin position="184"/>
        <end position="207"/>
    </location>
</feature>
<dbReference type="InterPro" id="IPR015876">
    <property type="entry name" value="Acyl-CoA_DS"/>
</dbReference>
<dbReference type="GO" id="GO:0016020">
    <property type="term" value="C:membrane"/>
    <property type="evidence" value="ECO:0007669"/>
    <property type="project" value="UniProtKB-SubCell"/>
</dbReference>
<comment type="similarity">
    <text evidence="2">Belongs to the fatty acid desaturase type 2 family.</text>
</comment>
<organism evidence="13 14">
    <name type="scientific">Conexibacter arvalis</name>
    <dbReference type="NCBI Taxonomy" id="912552"/>
    <lineage>
        <taxon>Bacteria</taxon>
        <taxon>Bacillati</taxon>
        <taxon>Actinomycetota</taxon>
        <taxon>Thermoleophilia</taxon>
        <taxon>Solirubrobacterales</taxon>
        <taxon>Conexibacteraceae</taxon>
        <taxon>Conexibacter</taxon>
    </lineage>
</organism>
<feature type="transmembrane region" description="Helical" evidence="11">
    <location>
        <begin position="30"/>
        <end position="54"/>
    </location>
</feature>
<evidence type="ECO:0000256" key="2">
    <source>
        <dbReference type="ARBA" id="ARBA00008749"/>
    </source>
</evidence>
<protein>
    <submittedName>
        <fullName evidence="13">Stearoyl-CoA desaturase (Delta-9 desaturase)</fullName>
        <ecNumber evidence="13">1.14.19.1</ecNumber>
    </submittedName>
</protein>
<evidence type="ECO:0000256" key="6">
    <source>
        <dbReference type="ARBA" id="ARBA00023002"/>
    </source>
</evidence>
<gene>
    <name evidence="13" type="ORF">BDZ31_001432</name>
</gene>
<keyword evidence="7" id="KW-0408">Iron</keyword>
<sequence length="326" mass="36111">MDSTEAGTGRADGPTPDDVEPVANERRDRIITGLVTIVPVLALGLVAWQLWAVALGWSDLAVLAIMYFFSGLGITVGFHRLFTHRAFKTTPAVRAFFAAWGSIAIEGPVISWVADHRKHHAFSDRFGDPHSPHVEHGHGWRGALRGLAHAHVGWLFVHTHRGRKTRYAPDLMRDPVVAWFDRTFIFWAVGGFLLAGALGFLLGGLSWEAALTALLWGGLVRILLLHHVTYSINSLCHFFGRRPFETGDQSRNLAWLAPFSLGEAWHNAHHAFPTSARHGVDRWQLDISAGVIALLEQAGLAWDVVRVDPDRLDSKRRPPARTHAAT</sequence>
<dbReference type="PANTHER" id="PTHR11351:SF3">
    <property type="entry name" value="BLL4393 PROTEIN"/>
    <property type="match status" value="1"/>
</dbReference>
<dbReference type="GO" id="GO:0006631">
    <property type="term" value="P:fatty acid metabolic process"/>
    <property type="evidence" value="ECO:0007669"/>
    <property type="project" value="UniProtKB-KW"/>
</dbReference>
<keyword evidence="8" id="KW-0443">Lipid metabolism</keyword>
<dbReference type="InterPro" id="IPR005804">
    <property type="entry name" value="FA_desaturase_dom"/>
</dbReference>
<comment type="caution">
    <text evidence="13">The sequence shown here is derived from an EMBL/GenBank/DDBJ whole genome shotgun (WGS) entry which is preliminary data.</text>
</comment>
<feature type="region of interest" description="Disordered" evidence="10">
    <location>
        <begin position="1"/>
        <end position="22"/>
    </location>
</feature>
<dbReference type="EMBL" id="JACHNU010000001">
    <property type="protein sequence ID" value="MBB4661859.1"/>
    <property type="molecule type" value="Genomic_DNA"/>
</dbReference>
<keyword evidence="6 13" id="KW-0560">Oxidoreductase</keyword>
<keyword evidence="4" id="KW-0276">Fatty acid metabolism</keyword>
<dbReference type="CDD" id="cd03505">
    <property type="entry name" value="Delta9-FADS-like"/>
    <property type="match status" value="1"/>
</dbReference>
<keyword evidence="14" id="KW-1185">Reference proteome</keyword>
<evidence type="ECO:0000256" key="3">
    <source>
        <dbReference type="ARBA" id="ARBA00022692"/>
    </source>
</evidence>
<dbReference type="AlphaFoldDB" id="A0A840IAC6"/>
<evidence type="ECO:0000313" key="14">
    <source>
        <dbReference type="Proteomes" id="UP000585272"/>
    </source>
</evidence>
<dbReference type="PANTHER" id="PTHR11351">
    <property type="entry name" value="ACYL-COA DESATURASE"/>
    <property type="match status" value="1"/>
</dbReference>
<keyword evidence="5 11" id="KW-1133">Transmembrane helix</keyword>
<dbReference type="Pfam" id="PF00487">
    <property type="entry name" value="FA_desaturase"/>
    <property type="match status" value="1"/>
</dbReference>
<accession>A0A840IAC6</accession>
<evidence type="ECO:0000256" key="10">
    <source>
        <dbReference type="SAM" id="MobiDB-lite"/>
    </source>
</evidence>
<evidence type="ECO:0000256" key="1">
    <source>
        <dbReference type="ARBA" id="ARBA00004141"/>
    </source>
</evidence>
<reference evidence="13 14" key="1">
    <citation type="submission" date="2020-08" db="EMBL/GenBank/DDBJ databases">
        <title>Genomic Encyclopedia of Archaeal and Bacterial Type Strains, Phase II (KMG-II): from individual species to whole genera.</title>
        <authorList>
            <person name="Goeker M."/>
        </authorList>
    </citation>
    <scope>NUCLEOTIDE SEQUENCE [LARGE SCALE GENOMIC DNA]</scope>
    <source>
        <strain evidence="13 14">DSM 23288</strain>
    </source>
</reference>
<dbReference type="EC" id="1.14.19.1" evidence="13"/>
<evidence type="ECO:0000256" key="4">
    <source>
        <dbReference type="ARBA" id="ARBA00022832"/>
    </source>
</evidence>
<evidence type="ECO:0000313" key="13">
    <source>
        <dbReference type="EMBL" id="MBB4661859.1"/>
    </source>
</evidence>